<dbReference type="InterPro" id="IPR036097">
    <property type="entry name" value="HisK_dim/P_sf"/>
</dbReference>
<dbReference type="GO" id="GO:0003700">
    <property type="term" value="F:DNA-binding transcription factor activity"/>
    <property type="evidence" value="ECO:0007669"/>
    <property type="project" value="InterPro"/>
</dbReference>
<evidence type="ECO:0000259" key="9">
    <source>
        <dbReference type="PROSITE" id="PS50110"/>
    </source>
</evidence>
<dbReference type="InterPro" id="IPR003661">
    <property type="entry name" value="HisK_dim/P_dom"/>
</dbReference>
<keyword evidence="3 6" id="KW-0597">Phosphoprotein</keyword>
<dbReference type="SUPFAM" id="SSF50978">
    <property type="entry name" value="WD40 repeat-like"/>
    <property type="match status" value="1"/>
</dbReference>
<name>A0A315Z598_SEDFL</name>
<dbReference type="InterPro" id="IPR005467">
    <property type="entry name" value="His_kinase_dom"/>
</dbReference>
<dbReference type="PROSITE" id="PS50110">
    <property type="entry name" value="RESPONSE_REGULATORY"/>
    <property type="match status" value="1"/>
</dbReference>
<dbReference type="InterPro" id="IPR009057">
    <property type="entry name" value="Homeodomain-like_sf"/>
</dbReference>
<dbReference type="Pfam" id="PF12833">
    <property type="entry name" value="HTH_18"/>
    <property type="match status" value="1"/>
</dbReference>
<dbReference type="InterPro" id="IPR003594">
    <property type="entry name" value="HATPase_dom"/>
</dbReference>
<evidence type="ECO:0000256" key="6">
    <source>
        <dbReference type="PROSITE-ProRule" id="PRU00169"/>
    </source>
</evidence>
<gene>
    <name evidence="10" type="ORF">BC781_108130</name>
</gene>
<comment type="catalytic activity">
    <reaction evidence="1">
        <text>ATP + protein L-histidine = ADP + protein N-phospho-L-histidine.</text>
        <dbReference type="EC" id="2.7.13.3"/>
    </reaction>
</comment>
<dbReference type="PRINTS" id="PR00344">
    <property type="entry name" value="BCTRLSENSOR"/>
</dbReference>
<evidence type="ECO:0000313" key="11">
    <source>
        <dbReference type="Proteomes" id="UP000245535"/>
    </source>
</evidence>
<dbReference type="InterPro" id="IPR001789">
    <property type="entry name" value="Sig_transdc_resp-reg_receiver"/>
</dbReference>
<dbReference type="EC" id="2.7.13.3" evidence="2"/>
<dbReference type="SUPFAM" id="SSF63829">
    <property type="entry name" value="Calcium-dependent phosphotriesterase"/>
    <property type="match status" value="1"/>
</dbReference>
<dbReference type="PANTHER" id="PTHR43547">
    <property type="entry name" value="TWO-COMPONENT HISTIDINE KINASE"/>
    <property type="match status" value="1"/>
</dbReference>
<dbReference type="SMART" id="SM00388">
    <property type="entry name" value="HisKA"/>
    <property type="match status" value="1"/>
</dbReference>
<dbReference type="PANTHER" id="PTHR43547:SF2">
    <property type="entry name" value="HYBRID SIGNAL TRANSDUCTION HISTIDINE KINASE C"/>
    <property type="match status" value="1"/>
</dbReference>
<dbReference type="Pfam" id="PF00072">
    <property type="entry name" value="Response_reg"/>
    <property type="match status" value="1"/>
</dbReference>
<dbReference type="OrthoDB" id="9797097at2"/>
<dbReference type="Gene3D" id="2.60.40.10">
    <property type="entry name" value="Immunoglobulins"/>
    <property type="match status" value="1"/>
</dbReference>
<dbReference type="Pfam" id="PF07495">
    <property type="entry name" value="Y_Y_Y"/>
    <property type="match status" value="1"/>
</dbReference>
<dbReference type="Gene3D" id="3.40.50.2300">
    <property type="match status" value="1"/>
</dbReference>
<evidence type="ECO:0000259" key="8">
    <source>
        <dbReference type="PROSITE" id="PS50109"/>
    </source>
</evidence>
<sequence>MKQLLTFVFALLSFLSFGEGEHKPVYKVDNYNLRQGVLHTDVQSILQDSVGYIWLGTRSGLQKYDGYQFHNYHIEYGKNNKGHVNRIVQLVHGKGRYIWVLTEGGIFHFNKESERFTKLNFPQGTNLITPKKMLEVNDKELLVYGQSYLVRVELGKDIETVNSVQQLGKVSVMGFASDGANNTFALCTNGVWRYRNGEIKRINIGRHTMNPFHSAYINKSEGIYLGGRGQILHIPKEKIEDMNWESALTHYDISDELPKGAGVLAIHKDYLGQLWVGTHQGLMMYTSKMSQPVRYSKQSTKAYWPSTQTISSLLEDRTGGLWVGTSGGGVNFIDLTQKKFEVLPKAVTDIIGGKNYRALLFDDQQNLWIGSSDGIYVVNTKTNKVVSYKNDPNNPYSLCFNNIRSLLKDKKGRIWVGTDNGLSVFLGNGKFFNITSSGMDKRSLTHTQIYEITEDIYGFIWAGSWTFGLNRIRFNSEKDYEIAHFYAGQEMSNGLTSNMITDVYADKHEPILYVGTKNGANRIILDQVGNFKNVQHIKTDNSGNSINSDFIMTLKPDNRDNLWVGTIGGGLNKVHFSELGYTVKHFTDEEGLSSNDIESIEFDAQDRLWLGGRGISLFDPKTEKVINYSTIDGLSINTFKPHVVCKGPKSSLWFGGVNGINYFYPAQIKNNDFKPNVGITSIQVNNKRIVPGVQLGGEEVLDKSILYSNRIELPSHGNSLEFTLSGFHFANSEKLIYAYKIKGIDSAWNYTDKPEIQYTELQSGTYNLKVKSSNGEEKWSDVNKLEIVILPPWYKSVIAKRVYIIIGILLLILSYYSLLKWQQEKKLSDMEKMEYEQSERMHEMQLEFFTNVSHEFRTPLALILANLHKLKGYINVEDSSMESRLVNRIEESSMQLDKLINELLDFRKLETGHFKLKVSKVDLPTFSEKFIAQCQALAEKKNIKVSSFNNLNDPYVWCDAKVLEKIIHNIISNAIKYTTKGGELEFECSHLEVAPESVYEHRFVINENSEGEDLFWIRVKDNGMGIKKDLLPNIFDRYFRGKDDQNDNVGYGIGLGLVKNLVHLHRGEIHIFSEEGKGTEVFIGLPSNADEYIDTDSVVEDSLTFQANYGYEEAYEEVEEVKEKENSTSEETKKNCIALVEDNPRMLEFLAEHFSEKYKVVTAQNGLEGLEVIKANCPDMILSDIMMPKMDGLSMIEKMKEDNIATDVPIVLLTAKDNVQDKLRAAKLGVDTFFNKPFDVGLVDVKVEQILERRSRLKEKYQTDMFADTKELADNRRDQEFIDMFTKVIEENISDVELDVTFICRTLGYSRSNLYKKVKQTTGCSINQFIRQAKFKKAVMLLASENLSIQEVMEKVGFQSPSYFTRAFKKEFGVTPSKYIKMNGKTLKEEAMKAQEVEEELSV</sequence>
<accession>A0A315Z598</accession>
<dbReference type="InterPro" id="IPR036322">
    <property type="entry name" value="WD40_repeat_dom_sf"/>
</dbReference>
<proteinExistence type="predicted"/>
<dbReference type="Pfam" id="PF00512">
    <property type="entry name" value="HisKA"/>
    <property type="match status" value="1"/>
</dbReference>
<evidence type="ECO:0000256" key="1">
    <source>
        <dbReference type="ARBA" id="ARBA00000085"/>
    </source>
</evidence>
<dbReference type="InterPro" id="IPR015943">
    <property type="entry name" value="WD40/YVTN_repeat-like_dom_sf"/>
</dbReference>
<dbReference type="InterPro" id="IPR013783">
    <property type="entry name" value="Ig-like_fold"/>
</dbReference>
<feature type="domain" description="HTH araC/xylS-type" evidence="7">
    <location>
        <begin position="1283"/>
        <end position="1382"/>
    </location>
</feature>
<evidence type="ECO:0000256" key="5">
    <source>
        <dbReference type="ARBA" id="ARBA00023163"/>
    </source>
</evidence>
<dbReference type="CDD" id="cd00082">
    <property type="entry name" value="HisKA"/>
    <property type="match status" value="1"/>
</dbReference>
<dbReference type="Pfam" id="PF07494">
    <property type="entry name" value="Reg_prop"/>
    <property type="match status" value="3"/>
</dbReference>
<dbReference type="InterPro" id="IPR036890">
    <property type="entry name" value="HATPase_C_sf"/>
</dbReference>
<dbReference type="Proteomes" id="UP000245535">
    <property type="component" value="Unassembled WGS sequence"/>
</dbReference>
<evidence type="ECO:0000256" key="2">
    <source>
        <dbReference type="ARBA" id="ARBA00012438"/>
    </source>
</evidence>
<feature type="modified residue" description="4-aspartylphosphate" evidence="6">
    <location>
        <position position="1184"/>
    </location>
</feature>
<dbReference type="InterPro" id="IPR011110">
    <property type="entry name" value="Reg_prop"/>
</dbReference>
<feature type="domain" description="Response regulatory" evidence="9">
    <location>
        <begin position="1136"/>
        <end position="1251"/>
    </location>
</feature>
<keyword evidence="10" id="KW-0418">Kinase</keyword>
<comment type="caution">
    <text evidence="10">The sequence shown here is derived from an EMBL/GenBank/DDBJ whole genome shotgun (WGS) entry which is preliminary data.</text>
</comment>
<dbReference type="GO" id="GO:0000155">
    <property type="term" value="F:phosphorelay sensor kinase activity"/>
    <property type="evidence" value="ECO:0007669"/>
    <property type="project" value="InterPro"/>
</dbReference>
<dbReference type="GO" id="GO:0043565">
    <property type="term" value="F:sequence-specific DNA binding"/>
    <property type="evidence" value="ECO:0007669"/>
    <property type="project" value="InterPro"/>
</dbReference>
<dbReference type="PROSITE" id="PS01124">
    <property type="entry name" value="HTH_ARAC_FAMILY_2"/>
    <property type="match status" value="1"/>
</dbReference>
<keyword evidence="11" id="KW-1185">Reference proteome</keyword>
<dbReference type="SUPFAM" id="SSF47384">
    <property type="entry name" value="Homodimeric domain of signal transducing histidine kinase"/>
    <property type="match status" value="1"/>
</dbReference>
<dbReference type="SMART" id="SM00448">
    <property type="entry name" value="REC"/>
    <property type="match status" value="1"/>
</dbReference>
<dbReference type="Gene3D" id="3.30.565.10">
    <property type="entry name" value="Histidine kinase-like ATPase, C-terminal domain"/>
    <property type="match status" value="1"/>
</dbReference>
<keyword evidence="5" id="KW-0804">Transcription</keyword>
<dbReference type="Gene3D" id="1.10.10.60">
    <property type="entry name" value="Homeodomain-like"/>
    <property type="match status" value="2"/>
</dbReference>
<keyword evidence="4" id="KW-0805">Transcription regulation</keyword>
<dbReference type="InterPro" id="IPR011123">
    <property type="entry name" value="Y_Y_Y"/>
</dbReference>
<dbReference type="SMART" id="SM00342">
    <property type="entry name" value="HTH_ARAC"/>
    <property type="match status" value="1"/>
</dbReference>
<dbReference type="InterPro" id="IPR011006">
    <property type="entry name" value="CheY-like_superfamily"/>
</dbReference>
<dbReference type="SUPFAM" id="SSF46689">
    <property type="entry name" value="Homeodomain-like"/>
    <property type="match status" value="1"/>
</dbReference>
<evidence type="ECO:0000256" key="3">
    <source>
        <dbReference type="ARBA" id="ARBA00022553"/>
    </source>
</evidence>
<dbReference type="EMBL" id="QGDO01000008">
    <property type="protein sequence ID" value="PWJ37995.1"/>
    <property type="molecule type" value="Genomic_DNA"/>
</dbReference>
<feature type="domain" description="Histidine kinase" evidence="8">
    <location>
        <begin position="851"/>
        <end position="1089"/>
    </location>
</feature>
<evidence type="ECO:0000259" key="7">
    <source>
        <dbReference type="PROSITE" id="PS01124"/>
    </source>
</evidence>
<dbReference type="Pfam" id="PF02518">
    <property type="entry name" value="HATPase_c"/>
    <property type="match status" value="1"/>
</dbReference>
<dbReference type="Gene3D" id="1.10.287.130">
    <property type="match status" value="1"/>
</dbReference>
<dbReference type="SMART" id="SM00387">
    <property type="entry name" value="HATPase_c"/>
    <property type="match status" value="1"/>
</dbReference>
<dbReference type="Gene3D" id="2.130.10.10">
    <property type="entry name" value="YVTN repeat-like/Quinoprotein amine dehydrogenase"/>
    <property type="match status" value="3"/>
</dbReference>
<reference evidence="10 11" key="1">
    <citation type="submission" date="2018-03" db="EMBL/GenBank/DDBJ databases">
        <title>Genomic Encyclopedia of Archaeal and Bacterial Type Strains, Phase II (KMG-II): from individual species to whole genera.</title>
        <authorList>
            <person name="Goeker M."/>
        </authorList>
    </citation>
    <scope>NUCLEOTIDE SEQUENCE [LARGE SCALE GENOMIC DNA]</scope>
    <source>
        <strain evidence="10 11">DSM 28229</strain>
    </source>
</reference>
<dbReference type="RefSeq" id="WP_109622212.1">
    <property type="nucleotide sequence ID" value="NZ_QGDO01000008.1"/>
</dbReference>
<keyword evidence="10" id="KW-0808">Transferase</keyword>
<organism evidence="10 11">
    <name type="scientific">Sediminitomix flava</name>
    <dbReference type="NCBI Taxonomy" id="379075"/>
    <lineage>
        <taxon>Bacteria</taxon>
        <taxon>Pseudomonadati</taxon>
        <taxon>Bacteroidota</taxon>
        <taxon>Cytophagia</taxon>
        <taxon>Cytophagales</taxon>
        <taxon>Flammeovirgaceae</taxon>
        <taxon>Sediminitomix</taxon>
    </lineage>
</organism>
<dbReference type="InterPro" id="IPR004358">
    <property type="entry name" value="Sig_transdc_His_kin-like_C"/>
</dbReference>
<dbReference type="InterPro" id="IPR018060">
    <property type="entry name" value="HTH_AraC"/>
</dbReference>
<evidence type="ECO:0000313" key="10">
    <source>
        <dbReference type="EMBL" id="PWJ37995.1"/>
    </source>
</evidence>
<dbReference type="PROSITE" id="PS50109">
    <property type="entry name" value="HIS_KIN"/>
    <property type="match status" value="1"/>
</dbReference>
<dbReference type="SUPFAM" id="SSF55874">
    <property type="entry name" value="ATPase domain of HSP90 chaperone/DNA topoisomerase II/histidine kinase"/>
    <property type="match status" value="1"/>
</dbReference>
<protein>
    <recommendedName>
        <fullName evidence="2">histidine kinase</fullName>
        <ecNumber evidence="2">2.7.13.3</ecNumber>
    </recommendedName>
</protein>
<dbReference type="SUPFAM" id="SSF52172">
    <property type="entry name" value="CheY-like"/>
    <property type="match status" value="1"/>
</dbReference>
<evidence type="ECO:0000256" key="4">
    <source>
        <dbReference type="ARBA" id="ARBA00023015"/>
    </source>
</evidence>